<gene>
    <name evidence="1" type="ORF">MiSe_20920</name>
</gene>
<keyword evidence="2" id="KW-1185">Reference proteome</keyword>
<sequence>MIENLTADSSQMPTVSIADAIPASDQPANRMILIGTPDWIKQKIHSLHVARIAAIWAWSQPVPTRNKGEMISVLKCPRVQA</sequence>
<dbReference type="Proteomes" id="UP001050975">
    <property type="component" value="Unassembled WGS sequence"/>
</dbReference>
<name>A0AAV3X5E4_9CYAN</name>
<organism evidence="1 2">
    <name type="scientific">Microseira wollei NIES-4236</name>
    <dbReference type="NCBI Taxonomy" id="2530354"/>
    <lineage>
        <taxon>Bacteria</taxon>
        <taxon>Bacillati</taxon>
        <taxon>Cyanobacteriota</taxon>
        <taxon>Cyanophyceae</taxon>
        <taxon>Oscillatoriophycideae</taxon>
        <taxon>Aerosakkonematales</taxon>
        <taxon>Aerosakkonemataceae</taxon>
        <taxon>Microseira</taxon>
    </lineage>
</organism>
<comment type="caution">
    <text evidence="1">The sequence shown here is derived from an EMBL/GenBank/DDBJ whole genome shotgun (WGS) entry which is preliminary data.</text>
</comment>
<dbReference type="RefSeq" id="WP_226578638.1">
    <property type="nucleotide sequence ID" value="NZ_BLAY01000026.1"/>
</dbReference>
<dbReference type="EMBL" id="BLAY01000026">
    <property type="protein sequence ID" value="GET37339.1"/>
    <property type="molecule type" value="Genomic_DNA"/>
</dbReference>
<protein>
    <submittedName>
        <fullName evidence="1">Uncharacterized protein</fullName>
    </submittedName>
</protein>
<reference evidence="1" key="1">
    <citation type="submission" date="2019-10" db="EMBL/GenBank/DDBJ databases">
        <title>Draft genome sequece of Microseira wollei NIES-4236.</title>
        <authorList>
            <person name="Yamaguchi H."/>
            <person name="Suzuki S."/>
            <person name="Kawachi M."/>
        </authorList>
    </citation>
    <scope>NUCLEOTIDE SEQUENCE</scope>
    <source>
        <strain evidence="1">NIES-4236</strain>
    </source>
</reference>
<proteinExistence type="predicted"/>
<accession>A0AAV3X5E4</accession>
<evidence type="ECO:0000313" key="2">
    <source>
        <dbReference type="Proteomes" id="UP001050975"/>
    </source>
</evidence>
<dbReference type="AlphaFoldDB" id="A0AAV3X5E4"/>
<evidence type="ECO:0000313" key="1">
    <source>
        <dbReference type="EMBL" id="GET37339.1"/>
    </source>
</evidence>